<dbReference type="NCBIfam" id="TIGR04183">
    <property type="entry name" value="Por_Secre_tail"/>
    <property type="match status" value="1"/>
</dbReference>
<dbReference type="InterPro" id="IPR011459">
    <property type="entry name" value="DUF1565"/>
</dbReference>
<dbReference type="EMBL" id="JACIBY010000007">
    <property type="protein sequence ID" value="MBB3839642.1"/>
    <property type="molecule type" value="Genomic_DNA"/>
</dbReference>
<feature type="domain" description="DUF1565" evidence="2">
    <location>
        <begin position="77"/>
        <end position="234"/>
    </location>
</feature>
<dbReference type="Pfam" id="PF18962">
    <property type="entry name" value="Por_Secre_tail"/>
    <property type="match status" value="1"/>
</dbReference>
<dbReference type="InterPro" id="IPR006626">
    <property type="entry name" value="PbH1"/>
</dbReference>
<dbReference type="SUPFAM" id="SSF51126">
    <property type="entry name" value="Pectin lyase-like"/>
    <property type="match status" value="1"/>
</dbReference>
<evidence type="ECO:0000256" key="1">
    <source>
        <dbReference type="SAM" id="SignalP"/>
    </source>
</evidence>
<dbReference type="InterPro" id="IPR026444">
    <property type="entry name" value="Secre_tail"/>
</dbReference>
<dbReference type="InterPro" id="IPR012334">
    <property type="entry name" value="Pectin_lyas_fold"/>
</dbReference>
<feature type="domain" description="Secretion system C-terminal sorting" evidence="3">
    <location>
        <begin position="730"/>
        <end position="804"/>
    </location>
</feature>
<evidence type="ECO:0000313" key="5">
    <source>
        <dbReference type="Proteomes" id="UP000541352"/>
    </source>
</evidence>
<organism evidence="4 5">
    <name type="scientific">Runella defluvii</name>
    <dbReference type="NCBI Taxonomy" id="370973"/>
    <lineage>
        <taxon>Bacteria</taxon>
        <taxon>Pseudomonadati</taxon>
        <taxon>Bacteroidota</taxon>
        <taxon>Cytophagia</taxon>
        <taxon>Cytophagales</taxon>
        <taxon>Spirosomataceae</taxon>
        <taxon>Runella</taxon>
    </lineage>
</organism>
<dbReference type="RefSeq" id="WP_183976096.1">
    <property type="nucleotide sequence ID" value="NZ_JACIBY010000007.1"/>
</dbReference>
<name>A0A7W6ERM0_9BACT</name>
<feature type="domain" description="DUF1565" evidence="2">
    <location>
        <begin position="31"/>
        <end position="70"/>
    </location>
</feature>
<dbReference type="AlphaFoldDB" id="A0A7W6ERM0"/>
<proteinExistence type="predicted"/>
<dbReference type="SMART" id="SM00710">
    <property type="entry name" value="PbH1"/>
    <property type="match status" value="6"/>
</dbReference>
<feature type="chain" id="PRO_5031457053" description="T9SS type A sorting domain-containing protein" evidence="1">
    <location>
        <begin position="24"/>
        <end position="807"/>
    </location>
</feature>
<evidence type="ECO:0000259" key="3">
    <source>
        <dbReference type="Pfam" id="PF18962"/>
    </source>
</evidence>
<dbReference type="Pfam" id="PF07602">
    <property type="entry name" value="DUF1565"/>
    <property type="match status" value="2"/>
</dbReference>
<dbReference type="Proteomes" id="UP000541352">
    <property type="component" value="Unassembled WGS sequence"/>
</dbReference>
<evidence type="ECO:0000259" key="2">
    <source>
        <dbReference type="Pfam" id="PF07602"/>
    </source>
</evidence>
<keyword evidence="1" id="KW-0732">Signal</keyword>
<sequence>MKKTASFLLSLVGILVATHVCWSADWYVSTTGNDSNAGAAGSPKRTIQAAINAASTGDVINVAAGTYQENVMVSKELTIKGAGKESSPATNTILTPASACQGIGFTITAPNVTLQQMYLTQYEVAVQISGVARPTLQDMALVDYCQKGINFSGLTTNVTISKTSIQRTSAKASTVGIQVLTTNAVNGMLIDNCLISGNTQGMLVTQSTTPVAFDQITIQNSTISNNFQKGLYFEKLSNALLSNLTMENNGTDPTYEFNNGIDINLKYGTYANITLQNSDITNSGANGAALDSQSAAAIAIKARDDAPLYHTLPAVLSGVILKNNRIDGPQNGIRFGEFGKINASPVGIIVEQNDLSFGFTYKALIHRTQGTVTLNCNWHGSTTPSTIRNGFESAGNGTISLNQVLGSGSDQSTDVGFQPIAGCSSMPLTNAILSGEATICAGASTDIRVAITGGTAPYSLVYGNGSSTFTVNNYSSGQKISVAPTLTTTYTLVSVTDANGATLPSASLNGNALVRVTPITISLINIGQSKSAIKTNDLTAWASQYISPDAGPTLPLSTESNPTIYYSENPNKTAPRFWTAFVETCALGTDGSLTFDMLTVSETGTVRSYNTHENNAPYFMFANRDGFTELYAQNHPAYGFYQLDDKGVNIHDAGLSKGLFKLSIRYWNQKGWGSNYPSTRQPQGTVLAYQEYWFRIQSKDGVGAGALRQKAIVSENGQQMTDNGALAEVIPNPVTNTLRLKVQESKGQDVQTILLDASGRQVFKRVFVPETSIHHEEFNVSQLSNGVYFLRVHLRDKQTILKVIKVQ</sequence>
<feature type="signal peptide" evidence="1">
    <location>
        <begin position="1"/>
        <end position="23"/>
    </location>
</feature>
<evidence type="ECO:0008006" key="6">
    <source>
        <dbReference type="Google" id="ProtNLM"/>
    </source>
</evidence>
<accession>A0A7W6ERM0</accession>
<reference evidence="4 5" key="1">
    <citation type="submission" date="2020-08" db="EMBL/GenBank/DDBJ databases">
        <title>Genomic Encyclopedia of Type Strains, Phase IV (KMG-IV): sequencing the most valuable type-strain genomes for metagenomic binning, comparative biology and taxonomic classification.</title>
        <authorList>
            <person name="Goeker M."/>
        </authorList>
    </citation>
    <scope>NUCLEOTIDE SEQUENCE [LARGE SCALE GENOMIC DNA]</scope>
    <source>
        <strain evidence="4 5">DSM 17976</strain>
    </source>
</reference>
<evidence type="ECO:0000313" key="4">
    <source>
        <dbReference type="EMBL" id="MBB3839642.1"/>
    </source>
</evidence>
<protein>
    <recommendedName>
        <fullName evidence="6">T9SS type A sorting domain-containing protein</fullName>
    </recommendedName>
</protein>
<comment type="caution">
    <text evidence="4">The sequence shown here is derived from an EMBL/GenBank/DDBJ whole genome shotgun (WGS) entry which is preliminary data.</text>
</comment>
<dbReference type="InterPro" id="IPR011050">
    <property type="entry name" value="Pectin_lyase_fold/virulence"/>
</dbReference>
<gene>
    <name evidence="4" type="ORF">FHS57_003651</name>
</gene>
<dbReference type="Gene3D" id="2.160.20.10">
    <property type="entry name" value="Single-stranded right-handed beta-helix, Pectin lyase-like"/>
    <property type="match status" value="1"/>
</dbReference>
<keyword evidence="5" id="KW-1185">Reference proteome</keyword>